<keyword evidence="3" id="KW-1185">Reference proteome</keyword>
<dbReference type="Proteomes" id="UP001206925">
    <property type="component" value="Unassembled WGS sequence"/>
</dbReference>
<protein>
    <submittedName>
        <fullName evidence="2">Uncharacterized protein</fullName>
    </submittedName>
</protein>
<name>A0AAD5G6T7_AMBAR</name>
<accession>A0AAD5G6T7</accession>
<evidence type="ECO:0000313" key="3">
    <source>
        <dbReference type="Proteomes" id="UP001206925"/>
    </source>
</evidence>
<dbReference type="AlphaFoldDB" id="A0AAD5G6T7"/>
<feature type="region of interest" description="Disordered" evidence="1">
    <location>
        <begin position="1"/>
        <end position="25"/>
    </location>
</feature>
<evidence type="ECO:0000256" key="1">
    <source>
        <dbReference type="SAM" id="MobiDB-lite"/>
    </source>
</evidence>
<reference evidence="2" key="1">
    <citation type="submission" date="2022-06" db="EMBL/GenBank/DDBJ databases">
        <title>Uncovering the hologenomic basis of an extraordinary plant invasion.</title>
        <authorList>
            <person name="Bieker V.C."/>
            <person name="Martin M.D."/>
            <person name="Gilbert T."/>
            <person name="Hodgins K."/>
            <person name="Battlay P."/>
            <person name="Petersen B."/>
            <person name="Wilson J."/>
        </authorList>
    </citation>
    <scope>NUCLEOTIDE SEQUENCE</scope>
    <source>
        <strain evidence="2">AA19_3_7</strain>
        <tissue evidence="2">Leaf</tissue>
    </source>
</reference>
<gene>
    <name evidence="2" type="ORF">M8C21_006548</name>
</gene>
<evidence type="ECO:0000313" key="2">
    <source>
        <dbReference type="EMBL" id="KAI7731140.1"/>
    </source>
</evidence>
<feature type="compositionally biased region" description="Basic residues" evidence="1">
    <location>
        <begin position="13"/>
        <end position="24"/>
    </location>
</feature>
<proteinExistence type="predicted"/>
<organism evidence="2 3">
    <name type="scientific">Ambrosia artemisiifolia</name>
    <name type="common">Common ragweed</name>
    <dbReference type="NCBI Taxonomy" id="4212"/>
    <lineage>
        <taxon>Eukaryota</taxon>
        <taxon>Viridiplantae</taxon>
        <taxon>Streptophyta</taxon>
        <taxon>Embryophyta</taxon>
        <taxon>Tracheophyta</taxon>
        <taxon>Spermatophyta</taxon>
        <taxon>Magnoliopsida</taxon>
        <taxon>eudicotyledons</taxon>
        <taxon>Gunneridae</taxon>
        <taxon>Pentapetalae</taxon>
        <taxon>asterids</taxon>
        <taxon>campanulids</taxon>
        <taxon>Asterales</taxon>
        <taxon>Asteraceae</taxon>
        <taxon>Asteroideae</taxon>
        <taxon>Heliantheae alliance</taxon>
        <taxon>Heliantheae</taxon>
        <taxon>Ambrosia</taxon>
    </lineage>
</organism>
<dbReference type="EMBL" id="JAMZMK010010526">
    <property type="protein sequence ID" value="KAI7731140.1"/>
    <property type="molecule type" value="Genomic_DNA"/>
</dbReference>
<sequence length="61" mass="6819">MGMERIMSSGDSKKKKSKRIRQKKVTPVQKLYDTCQDVFANCGPGVVPSVEGIQRLKHVLS</sequence>
<comment type="caution">
    <text evidence="2">The sequence shown here is derived from an EMBL/GenBank/DDBJ whole genome shotgun (WGS) entry which is preliminary data.</text>
</comment>